<gene>
    <name evidence="11" type="ORF">SAMN02745129_2672</name>
</gene>
<organism evidence="11 12">
    <name type="scientific">Ferrimonas marina</name>
    <dbReference type="NCBI Taxonomy" id="299255"/>
    <lineage>
        <taxon>Bacteria</taxon>
        <taxon>Pseudomonadati</taxon>
        <taxon>Pseudomonadota</taxon>
        <taxon>Gammaproteobacteria</taxon>
        <taxon>Alteromonadales</taxon>
        <taxon>Ferrimonadaceae</taxon>
        <taxon>Ferrimonas</taxon>
    </lineage>
</organism>
<dbReference type="OrthoDB" id="509324at2"/>
<keyword evidence="7 11" id="KW-0449">Lipoprotein</keyword>
<protein>
    <recommendedName>
        <fullName evidence="8">Lipoprotein NlpI</fullName>
    </recommendedName>
</protein>
<dbReference type="STRING" id="299255.SAMN02745129_2672"/>
<dbReference type="InterPro" id="IPR011990">
    <property type="entry name" value="TPR-like_helical_dom_sf"/>
</dbReference>
<dbReference type="PIRSF" id="PIRSF004654">
    <property type="entry name" value="NlpI"/>
    <property type="match status" value="1"/>
</dbReference>
<feature type="signal peptide" evidence="10">
    <location>
        <begin position="1"/>
        <end position="24"/>
    </location>
</feature>
<evidence type="ECO:0000256" key="2">
    <source>
        <dbReference type="ARBA" id="ARBA00022729"/>
    </source>
</evidence>
<comment type="subcellular location">
    <subcellularLocation>
        <location evidence="8">Cell membrane</location>
    </subcellularLocation>
</comment>
<dbReference type="PROSITE" id="PS51257">
    <property type="entry name" value="PROKAR_LIPOPROTEIN"/>
    <property type="match status" value="1"/>
</dbReference>
<keyword evidence="12" id="KW-1185">Reference proteome</keyword>
<sequence>MTMKRLMVPVVVAAALLTGCATQPAPINDEPQLLLATPQQADPQIEVQVAKLSELLTVPDLTEQQRARFLYDRGLRYDALGLRTLARIDFNLALQLQPDYTDVYNFIGIYATQAMEFDQAYEAFDAVLELDPQYSYAYLNRGIALYYGERPDLAVQDFTTFLLDEPNDPYRVIWLYLAQHQLDPEQALIQLADHRTRLDDDNWSTGLVDLYLGRISGGELLASSREGLQKQGELAERLCEAYFYLGKQARLQGQSGKAMNLYKLALATNVYEFVEHRYALLEMREIAEGAMKEAQARVNPPQQ</sequence>
<name>A0A1M5VAM5_9GAMM</name>
<dbReference type="InterPro" id="IPR050498">
    <property type="entry name" value="Ycf3"/>
</dbReference>
<evidence type="ECO:0000256" key="4">
    <source>
        <dbReference type="ARBA" id="ARBA00022803"/>
    </source>
</evidence>
<keyword evidence="4 9" id="KW-0802">TPR repeat</keyword>
<comment type="subunit">
    <text evidence="8">Homodimer.</text>
</comment>
<comment type="function">
    <text evidence="8">May be involved in cell division.</text>
</comment>
<dbReference type="Gene3D" id="1.25.40.10">
    <property type="entry name" value="Tetratricopeptide repeat domain"/>
    <property type="match status" value="1"/>
</dbReference>
<dbReference type="Proteomes" id="UP000184268">
    <property type="component" value="Unassembled WGS sequence"/>
</dbReference>
<dbReference type="PANTHER" id="PTHR44858">
    <property type="entry name" value="TETRATRICOPEPTIDE REPEAT PROTEIN 6"/>
    <property type="match status" value="1"/>
</dbReference>
<dbReference type="InterPro" id="IPR023605">
    <property type="entry name" value="Lipoprotein_NlpI"/>
</dbReference>
<dbReference type="NCBIfam" id="NF008391">
    <property type="entry name" value="PRK11189.1"/>
    <property type="match status" value="1"/>
</dbReference>
<feature type="chain" id="PRO_5009914371" description="Lipoprotein NlpI" evidence="10">
    <location>
        <begin position="25"/>
        <end position="303"/>
    </location>
</feature>
<keyword evidence="1 8" id="KW-1003">Cell membrane</keyword>
<keyword evidence="6" id="KW-0564">Palmitate</keyword>
<dbReference type="EMBL" id="FQXG01000004">
    <property type="protein sequence ID" value="SHH72154.1"/>
    <property type="molecule type" value="Genomic_DNA"/>
</dbReference>
<evidence type="ECO:0000313" key="12">
    <source>
        <dbReference type="Proteomes" id="UP000184268"/>
    </source>
</evidence>
<keyword evidence="2 10" id="KW-0732">Signal</keyword>
<accession>A0A1M5VAM5</accession>
<evidence type="ECO:0000256" key="5">
    <source>
        <dbReference type="ARBA" id="ARBA00023136"/>
    </source>
</evidence>
<evidence type="ECO:0000313" key="11">
    <source>
        <dbReference type="EMBL" id="SHH72154.1"/>
    </source>
</evidence>
<proteinExistence type="predicted"/>
<feature type="repeat" description="TPR" evidence="9">
    <location>
        <begin position="101"/>
        <end position="134"/>
    </location>
</feature>
<evidence type="ECO:0000256" key="10">
    <source>
        <dbReference type="SAM" id="SignalP"/>
    </source>
</evidence>
<evidence type="ECO:0000256" key="6">
    <source>
        <dbReference type="ARBA" id="ARBA00023139"/>
    </source>
</evidence>
<evidence type="ECO:0000256" key="3">
    <source>
        <dbReference type="ARBA" id="ARBA00022737"/>
    </source>
</evidence>
<dbReference type="InterPro" id="IPR019734">
    <property type="entry name" value="TPR_rpt"/>
</dbReference>
<keyword evidence="5 8" id="KW-0472">Membrane</keyword>
<dbReference type="PANTHER" id="PTHR44858:SF1">
    <property type="entry name" value="UDP-N-ACETYLGLUCOSAMINE--PEPTIDE N-ACETYLGLUCOSAMINYLTRANSFERASE SPINDLY-RELATED"/>
    <property type="match status" value="1"/>
</dbReference>
<dbReference type="PROSITE" id="PS50005">
    <property type="entry name" value="TPR"/>
    <property type="match status" value="1"/>
</dbReference>
<keyword evidence="3" id="KW-0677">Repeat</keyword>
<dbReference type="AlphaFoldDB" id="A0A1M5VAM5"/>
<evidence type="ECO:0000256" key="8">
    <source>
        <dbReference type="PIRNR" id="PIRNR004654"/>
    </source>
</evidence>
<evidence type="ECO:0000256" key="7">
    <source>
        <dbReference type="ARBA" id="ARBA00023288"/>
    </source>
</evidence>
<dbReference type="SMART" id="SM00028">
    <property type="entry name" value="TPR"/>
    <property type="match status" value="4"/>
</dbReference>
<dbReference type="SUPFAM" id="SSF48452">
    <property type="entry name" value="TPR-like"/>
    <property type="match status" value="1"/>
</dbReference>
<evidence type="ECO:0000256" key="1">
    <source>
        <dbReference type="ARBA" id="ARBA00022475"/>
    </source>
</evidence>
<evidence type="ECO:0000256" key="9">
    <source>
        <dbReference type="PROSITE-ProRule" id="PRU00339"/>
    </source>
</evidence>
<dbReference type="GO" id="GO:0005886">
    <property type="term" value="C:plasma membrane"/>
    <property type="evidence" value="ECO:0007669"/>
    <property type="project" value="UniProtKB-SubCell"/>
</dbReference>
<reference evidence="11 12" key="1">
    <citation type="submission" date="2016-11" db="EMBL/GenBank/DDBJ databases">
        <authorList>
            <person name="Jaros S."/>
            <person name="Januszkiewicz K."/>
            <person name="Wedrychowicz H."/>
        </authorList>
    </citation>
    <scope>NUCLEOTIDE SEQUENCE [LARGE SCALE GENOMIC DNA]</scope>
    <source>
        <strain evidence="11 12">DSM 16917</strain>
    </source>
</reference>